<dbReference type="Proteomes" id="UP001595722">
    <property type="component" value="Unassembled WGS sequence"/>
</dbReference>
<evidence type="ECO:0000313" key="1">
    <source>
        <dbReference type="EMBL" id="MFC3680173.1"/>
    </source>
</evidence>
<name>A0ABV7VVT4_9GAMM</name>
<keyword evidence="2" id="KW-1185">Reference proteome</keyword>
<protein>
    <submittedName>
        <fullName evidence="1">Uncharacterized protein</fullName>
    </submittedName>
</protein>
<sequence length="130" mass="14841">MLDVHIDDFYKDCGAILLLGFRQFPRPQTLFIEDISGPDDVDEFGLHSPRHQAAFGAVLWLRDEEFIRFSAMDGQKSVDDFVLTSKAFSRLLKPNPAQDDGNILEVIEYARLQGDSLLLGQILRDHFLFL</sequence>
<accession>A0ABV7VVT4</accession>
<reference evidence="2" key="1">
    <citation type="journal article" date="2019" name="Int. J. Syst. Evol. Microbiol.">
        <title>The Global Catalogue of Microorganisms (GCM) 10K type strain sequencing project: providing services to taxonomists for standard genome sequencing and annotation.</title>
        <authorList>
            <consortium name="The Broad Institute Genomics Platform"/>
            <consortium name="The Broad Institute Genome Sequencing Center for Infectious Disease"/>
            <person name="Wu L."/>
            <person name="Ma J."/>
        </authorList>
    </citation>
    <scope>NUCLEOTIDE SEQUENCE [LARGE SCALE GENOMIC DNA]</scope>
    <source>
        <strain evidence="2">KCTC 42424</strain>
    </source>
</reference>
<dbReference type="RefSeq" id="WP_376866040.1">
    <property type="nucleotide sequence ID" value="NZ_JBHRYB010000005.1"/>
</dbReference>
<comment type="caution">
    <text evidence="1">The sequence shown here is derived from an EMBL/GenBank/DDBJ whole genome shotgun (WGS) entry which is preliminary data.</text>
</comment>
<evidence type="ECO:0000313" key="2">
    <source>
        <dbReference type="Proteomes" id="UP001595722"/>
    </source>
</evidence>
<gene>
    <name evidence="1" type="ORF">ACFOMG_08680</name>
</gene>
<proteinExistence type="predicted"/>
<organism evidence="1 2">
    <name type="scientific">Bacterioplanoides pacificum</name>
    <dbReference type="NCBI Taxonomy" id="1171596"/>
    <lineage>
        <taxon>Bacteria</taxon>
        <taxon>Pseudomonadati</taxon>
        <taxon>Pseudomonadota</taxon>
        <taxon>Gammaproteobacteria</taxon>
        <taxon>Oceanospirillales</taxon>
        <taxon>Oceanospirillaceae</taxon>
        <taxon>Bacterioplanoides</taxon>
    </lineage>
</organism>
<dbReference type="EMBL" id="JBHRYB010000005">
    <property type="protein sequence ID" value="MFC3680173.1"/>
    <property type="molecule type" value="Genomic_DNA"/>
</dbReference>